<dbReference type="Gene3D" id="3.30.70.270">
    <property type="match status" value="1"/>
</dbReference>
<dbReference type="PROSITE" id="PS50887">
    <property type="entry name" value="GGDEF"/>
    <property type="match status" value="1"/>
</dbReference>
<dbReference type="Pfam" id="PF00990">
    <property type="entry name" value="GGDEF"/>
    <property type="match status" value="1"/>
</dbReference>
<dbReference type="SUPFAM" id="SSF55073">
    <property type="entry name" value="Nucleotide cyclase"/>
    <property type="match status" value="1"/>
</dbReference>
<dbReference type="GO" id="GO:0052621">
    <property type="term" value="F:diguanylate cyclase activity"/>
    <property type="evidence" value="ECO:0007669"/>
    <property type="project" value="TreeGrafter"/>
</dbReference>
<dbReference type="RefSeq" id="WP_246038228.1">
    <property type="nucleotide sequence ID" value="NZ_RJKM01000001.1"/>
</dbReference>
<evidence type="ECO:0000313" key="3">
    <source>
        <dbReference type="EMBL" id="ROP42530.1"/>
    </source>
</evidence>
<reference evidence="3 4" key="1">
    <citation type="submission" date="2018-11" db="EMBL/GenBank/DDBJ databases">
        <title>Sequencing the genomes of 1000 actinobacteria strains.</title>
        <authorList>
            <person name="Klenk H.-P."/>
        </authorList>
    </citation>
    <scope>NUCLEOTIDE SEQUENCE [LARGE SCALE GENOMIC DNA]</scope>
    <source>
        <strain evidence="3 4">DSM 44231</strain>
    </source>
</reference>
<keyword evidence="1" id="KW-0812">Transmembrane</keyword>
<keyword evidence="1" id="KW-0472">Membrane</keyword>
<accession>A0A3N1HJ46</accession>
<evidence type="ECO:0000259" key="2">
    <source>
        <dbReference type="PROSITE" id="PS50887"/>
    </source>
</evidence>
<organism evidence="3 4">
    <name type="scientific">Saccharothrix texasensis</name>
    <dbReference type="NCBI Taxonomy" id="103734"/>
    <lineage>
        <taxon>Bacteria</taxon>
        <taxon>Bacillati</taxon>
        <taxon>Actinomycetota</taxon>
        <taxon>Actinomycetes</taxon>
        <taxon>Pseudonocardiales</taxon>
        <taxon>Pseudonocardiaceae</taxon>
        <taxon>Saccharothrix</taxon>
    </lineage>
</organism>
<dbReference type="Proteomes" id="UP000268727">
    <property type="component" value="Unassembled WGS sequence"/>
</dbReference>
<dbReference type="InterPro" id="IPR043128">
    <property type="entry name" value="Rev_trsase/Diguanyl_cyclase"/>
</dbReference>
<dbReference type="NCBIfam" id="TIGR00254">
    <property type="entry name" value="GGDEF"/>
    <property type="match status" value="1"/>
</dbReference>
<feature type="transmembrane region" description="Helical" evidence="1">
    <location>
        <begin position="28"/>
        <end position="50"/>
    </location>
</feature>
<feature type="transmembrane region" description="Helical" evidence="1">
    <location>
        <begin position="175"/>
        <end position="199"/>
    </location>
</feature>
<dbReference type="EMBL" id="RJKM01000001">
    <property type="protein sequence ID" value="ROP42530.1"/>
    <property type="molecule type" value="Genomic_DNA"/>
</dbReference>
<dbReference type="InterPro" id="IPR029787">
    <property type="entry name" value="Nucleotide_cyclase"/>
</dbReference>
<dbReference type="InterPro" id="IPR050469">
    <property type="entry name" value="Diguanylate_Cyclase"/>
</dbReference>
<feature type="transmembrane region" description="Helical" evidence="1">
    <location>
        <begin position="211"/>
        <end position="230"/>
    </location>
</feature>
<proteinExistence type="predicted"/>
<dbReference type="GO" id="GO:0005886">
    <property type="term" value="C:plasma membrane"/>
    <property type="evidence" value="ECO:0007669"/>
    <property type="project" value="TreeGrafter"/>
</dbReference>
<dbReference type="InterPro" id="IPR000160">
    <property type="entry name" value="GGDEF_dom"/>
</dbReference>
<feature type="transmembrane region" description="Helical" evidence="1">
    <location>
        <begin position="135"/>
        <end position="155"/>
    </location>
</feature>
<dbReference type="AlphaFoldDB" id="A0A3N1HJ46"/>
<keyword evidence="4" id="KW-1185">Reference proteome</keyword>
<dbReference type="GO" id="GO:0043709">
    <property type="term" value="P:cell adhesion involved in single-species biofilm formation"/>
    <property type="evidence" value="ECO:0007669"/>
    <property type="project" value="TreeGrafter"/>
</dbReference>
<name>A0A3N1HJ46_9PSEU</name>
<keyword evidence="1" id="KW-1133">Transmembrane helix</keyword>
<evidence type="ECO:0000256" key="1">
    <source>
        <dbReference type="SAM" id="Phobius"/>
    </source>
</evidence>
<comment type="caution">
    <text evidence="3">The sequence shown here is derived from an EMBL/GenBank/DDBJ whole genome shotgun (WGS) entry which is preliminary data.</text>
</comment>
<gene>
    <name evidence="3" type="ORF">EDD40_8034</name>
</gene>
<feature type="transmembrane region" description="Helical" evidence="1">
    <location>
        <begin position="97"/>
        <end position="123"/>
    </location>
</feature>
<dbReference type="CDD" id="cd01949">
    <property type="entry name" value="GGDEF"/>
    <property type="match status" value="1"/>
</dbReference>
<dbReference type="GO" id="GO:1902201">
    <property type="term" value="P:negative regulation of bacterial-type flagellum-dependent cell motility"/>
    <property type="evidence" value="ECO:0007669"/>
    <property type="project" value="TreeGrafter"/>
</dbReference>
<dbReference type="PANTHER" id="PTHR45138:SF9">
    <property type="entry name" value="DIGUANYLATE CYCLASE DGCM-RELATED"/>
    <property type="match status" value="1"/>
</dbReference>
<evidence type="ECO:0000313" key="4">
    <source>
        <dbReference type="Proteomes" id="UP000268727"/>
    </source>
</evidence>
<dbReference type="PANTHER" id="PTHR45138">
    <property type="entry name" value="REGULATORY COMPONENTS OF SENSORY TRANSDUCTION SYSTEM"/>
    <property type="match status" value="1"/>
</dbReference>
<protein>
    <submittedName>
        <fullName evidence="3">Diguanylate cyclase (GGDEF)-like protein</fullName>
    </submittedName>
</protein>
<feature type="domain" description="GGDEF" evidence="2">
    <location>
        <begin position="291"/>
        <end position="430"/>
    </location>
</feature>
<sequence>MVAGSRRQRASPLGWWRGWSLWRLPRAVLVYVLGVEVVALVAVASVATLTPVTSRHWVWFAVLAGAAVVHFEAARGLERVREVAAEGSPYAHPQSIWLFAGVLVLPPPLLAALVAVSYGYGWVRIYRRSPLHRKVFSAATVLLACWSAGAVLLAAHPDPALPHAAQLTGPVDLGALVAAGVAYWLVNLALVVGAILLSTPVRPGRDVLGPLSQQLVIAASIGLGTGLAVVLVTAPWVVPVLVVTMLGMHLGLLLPVYRTAARVDGKTGTLTSVAWTERAAAELTRSAATGAPMAVLLLDLDHFSDINNTRGHLAGDHALRAVAAELRRQVRDGDLVGRWGGEEFVVLLPGTGPVDARHVAERIRAAVREPLTDVPGGVPGADGALRITASLGVAVFPAHGGTVDELLLAADTALYRAKNNGRDRVETAPSGTAG</sequence>
<dbReference type="SMART" id="SM00267">
    <property type="entry name" value="GGDEF"/>
    <property type="match status" value="1"/>
</dbReference>